<dbReference type="InterPro" id="IPR022134">
    <property type="entry name" value="DUF3667"/>
</dbReference>
<organism evidence="2 3">
    <name type="scientific">Labilibaculum antarcticum</name>
    <dbReference type="NCBI Taxonomy" id="1717717"/>
    <lineage>
        <taxon>Bacteria</taxon>
        <taxon>Pseudomonadati</taxon>
        <taxon>Bacteroidota</taxon>
        <taxon>Bacteroidia</taxon>
        <taxon>Marinilabiliales</taxon>
        <taxon>Marinifilaceae</taxon>
        <taxon>Labilibaculum</taxon>
    </lineage>
</organism>
<name>A0A1Y1CKR2_9BACT</name>
<keyword evidence="1" id="KW-1133">Transmembrane helix</keyword>
<feature type="transmembrane region" description="Helical" evidence="1">
    <location>
        <begin position="258"/>
        <end position="281"/>
    </location>
</feature>
<feature type="transmembrane region" description="Helical" evidence="1">
    <location>
        <begin position="318"/>
        <end position="342"/>
    </location>
</feature>
<dbReference type="Pfam" id="PF12412">
    <property type="entry name" value="DUF3667"/>
    <property type="match status" value="1"/>
</dbReference>
<reference evidence="2 3" key="1">
    <citation type="journal article" date="2018" name="Mar. Genomics">
        <title>Complete genome sequence of Marinifilaceae bacterium strain SPP2, isolated from the Antarctic marine sediment.</title>
        <authorList>
            <person name="Watanabe M."/>
            <person name="Kojima H."/>
            <person name="Fukui M."/>
        </authorList>
    </citation>
    <scope>NUCLEOTIDE SEQUENCE [LARGE SCALE GENOMIC DNA]</scope>
    <source>
        <strain evidence="2 3">SPP2</strain>
    </source>
</reference>
<keyword evidence="1" id="KW-0812">Transmembrane</keyword>
<evidence type="ECO:0000313" key="3">
    <source>
        <dbReference type="Proteomes" id="UP000218267"/>
    </source>
</evidence>
<evidence type="ECO:0000313" key="2">
    <source>
        <dbReference type="EMBL" id="BAX79861.1"/>
    </source>
</evidence>
<dbReference type="Proteomes" id="UP000218267">
    <property type="component" value="Chromosome"/>
</dbReference>
<protein>
    <recommendedName>
        <fullName evidence="4">DUF3667 domain-containing protein</fullName>
    </recommendedName>
</protein>
<feature type="transmembrane region" description="Helical" evidence="1">
    <location>
        <begin position="226"/>
        <end position="246"/>
    </location>
</feature>
<accession>A0A1Y1CKR2</accession>
<dbReference type="EMBL" id="AP018042">
    <property type="protein sequence ID" value="BAX79861.1"/>
    <property type="molecule type" value="Genomic_DNA"/>
</dbReference>
<gene>
    <name evidence="2" type="ORF">ALGA_1482</name>
</gene>
<evidence type="ECO:0000256" key="1">
    <source>
        <dbReference type="SAM" id="Phobius"/>
    </source>
</evidence>
<feature type="transmembrane region" description="Helical" evidence="1">
    <location>
        <begin position="98"/>
        <end position="116"/>
    </location>
</feature>
<evidence type="ECO:0008006" key="4">
    <source>
        <dbReference type="Google" id="ProtNLM"/>
    </source>
</evidence>
<feature type="transmembrane region" description="Helical" evidence="1">
    <location>
        <begin position="287"/>
        <end position="306"/>
    </location>
</feature>
<reference evidence="3" key="2">
    <citation type="journal article" date="2020" name="Antonie Van Leeuwenhoek">
        <title>Labilibaculum antarcticum sp. nov., a novel facultative anaerobic, psychrotorelant bacterium isolated from marine sediment of Antarctica.</title>
        <authorList>
            <person name="Watanabe M."/>
            <person name="Kojima H."/>
            <person name="Fukui M."/>
        </authorList>
    </citation>
    <scope>NUCLEOTIDE SEQUENCE [LARGE SCALE GENOMIC DNA]</scope>
    <source>
        <strain evidence="3">SPP2</strain>
    </source>
</reference>
<keyword evidence="3" id="KW-1185">Reference proteome</keyword>
<dbReference type="OrthoDB" id="1315649at2"/>
<keyword evidence="1" id="KW-0472">Membrane</keyword>
<dbReference type="KEGG" id="mbas:ALGA_1482"/>
<sequence>MKETIKKYIQRLPKRKVVHFEGFCANCQHPVSGSYCSNCGQSVKDFHRPFFSVLSDSLGDALSIDSKFLHTLLPLFIRPGYLTKEFMKGKRARYTPPFRLYLFLTFFAFLLLSHNHKPETDSEKNLTFKNDKGKEVQFLSYFDKILDKDLIEGDSLGMDSLTKDLDQENKITIFNTDIDSVSEVDTIPSPIYVKSGGKIINKELKNLINMWRLNPAMMLDNVFKKLSQTLLIVFPVFALFLALFYIRRKHYLLEHLLISLNLHSFIFVIVILSELLIMTNIEFVQPMAFYVYLLIPLQLFLALKFYYQQSWIKTIVKFFMLSFIYNILLISGILYSLISLALE</sequence>
<proteinExistence type="predicted"/>
<dbReference type="AlphaFoldDB" id="A0A1Y1CKR2"/>
<dbReference type="RefSeq" id="WP_096428742.1">
    <property type="nucleotide sequence ID" value="NZ_AP018042.1"/>
</dbReference>